<evidence type="ECO:0000313" key="13">
    <source>
        <dbReference type="Proteomes" id="UP000886893"/>
    </source>
</evidence>
<reference evidence="12" key="2">
    <citation type="journal article" date="2021" name="PeerJ">
        <title>Extensive microbial diversity within the chicken gut microbiome revealed by metagenomics and culture.</title>
        <authorList>
            <person name="Gilroy R."/>
            <person name="Ravi A."/>
            <person name="Getino M."/>
            <person name="Pursley I."/>
            <person name="Horton D.L."/>
            <person name="Alikhan N.F."/>
            <person name="Baker D."/>
            <person name="Gharbi K."/>
            <person name="Hall N."/>
            <person name="Watson M."/>
            <person name="Adriaenssens E.M."/>
            <person name="Foster-Nyarko E."/>
            <person name="Jarju S."/>
            <person name="Secka A."/>
            <person name="Antonio M."/>
            <person name="Oren A."/>
            <person name="Chaudhuri R.R."/>
            <person name="La Ragione R."/>
            <person name="Hildebrand F."/>
            <person name="Pallen M.J."/>
        </authorList>
    </citation>
    <scope>NUCLEOTIDE SEQUENCE</scope>
    <source>
        <strain evidence="12">14508</strain>
    </source>
</reference>
<keyword evidence="8" id="KW-0375">Hydrogen ion transport</keyword>
<dbReference type="GO" id="GO:0045259">
    <property type="term" value="C:proton-transporting ATP synthase complex"/>
    <property type="evidence" value="ECO:0007669"/>
    <property type="project" value="UniProtKB-KW"/>
</dbReference>
<comment type="caution">
    <text evidence="12">The sequence shown here is derived from an EMBL/GenBank/DDBJ whole genome shotgun (WGS) entry which is preliminary data.</text>
</comment>
<dbReference type="InterPro" id="IPR036771">
    <property type="entry name" value="ATPsynth_dsu/esu_N"/>
</dbReference>
<dbReference type="InterPro" id="IPR001469">
    <property type="entry name" value="ATP_synth_F1_dsu/esu"/>
</dbReference>
<evidence type="ECO:0000256" key="9">
    <source>
        <dbReference type="RuleBase" id="RU003656"/>
    </source>
</evidence>
<dbReference type="Gene3D" id="2.60.15.10">
    <property type="entry name" value="F0F1 ATP synthase delta/epsilon subunit, N-terminal"/>
    <property type="match status" value="1"/>
</dbReference>
<dbReference type="GO" id="GO:0005524">
    <property type="term" value="F:ATP binding"/>
    <property type="evidence" value="ECO:0007669"/>
    <property type="project" value="UniProtKB-UniRule"/>
</dbReference>
<gene>
    <name evidence="8 12" type="primary">atpC</name>
    <name evidence="12" type="ORF">IAD04_02010</name>
</gene>
<comment type="similarity">
    <text evidence="2 8 9">Belongs to the ATPase epsilon chain family.</text>
</comment>
<comment type="subunit">
    <text evidence="8 9">F-type ATPases have 2 components, CF(1) - the catalytic core - and CF(0) - the membrane proton channel. CF(1) has five subunits: alpha(3), beta(3), gamma(1), delta(1), epsilon(1). CF(0) has three main subunits: a, b and c.</text>
</comment>
<dbReference type="EMBL" id="DVKI01000062">
    <property type="protein sequence ID" value="HIT17140.1"/>
    <property type="molecule type" value="Genomic_DNA"/>
</dbReference>
<dbReference type="HAMAP" id="MF_00530">
    <property type="entry name" value="ATP_synth_epsil_bac"/>
    <property type="match status" value="1"/>
</dbReference>
<keyword evidence="5 8" id="KW-0472">Membrane</keyword>
<evidence type="ECO:0000256" key="5">
    <source>
        <dbReference type="ARBA" id="ARBA00023136"/>
    </source>
</evidence>
<evidence type="ECO:0000256" key="7">
    <source>
        <dbReference type="ARBA" id="ARBA00023310"/>
    </source>
</evidence>
<proteinExistence type="inferred from homology"/>
<evidence type="ECO:0000259" key="11">
    <source>
        <dbReference type="Pfam" id="PF02823"/>
    </source>
</evidence>
<sequence length="128" mass="14454">MKLKIINLEGIYLSLDVDSIVIKTIAGELTILNKHLPLITICEISILKIKKDGVYQNYALAGGTLFVDENEVKIMTSAIESEQEIDYNRAIKAKQRALDRLNDPKSDIKRAEIALKRAMNRLSLKVKE</sequence>
<keyword evidence="8" id="KW-1003">Cell membrane</keyword>
<dbReference type="GO" id="GO:0046933">
    <property type="term" value="F:proton-transporting ATP synthase activity, rotational mechanism"/>
    <property type="evidence" value="ECO:0007669"/>
    <property type="project" value="UniProtKB-UniRule"/>
</dbReference>
<evidence type="ECO:0000256" key="2">
    <source>
        <dbReference type="ARBA" id="ARBA00005712"/>
    </source>
</evidence>
<feature type="domain" description="ATP synthase F1 complex delta/epsilon subunit N-terminal" evidence="11">
    <location>
        <begin position="1"/>
        <end position="78"/>
    </location>
</feature>
<evidence type="ECO:0000256" key="1">
    <source>
        <dbReference type="ARBA" id="ARBA00004202"/>
    </source>
</evidence>
<dbReference type="Proteomes" id="UP000886893">
    <property type="component" value="Unassembled WGS sequence"/>
</dbReference>
<organism evidence="12 13">
    <name type="scientific">Candidatus Caccosoma faecigallinarum</name>
    <dbReference type="NCBI Taxonomy" id="2840720"/>
    <lineage>
        <taxon>Bacteria</taxon>
        <taxon>Bacillati</taxon>
        <taxon>Bacillota</taxon>
        <taxon>Bacillota incertae sedis</taxon>
        <taxon>Candidatus Caccosoma</taxon>
    </lineage>
</organism>
<evidence type="ECO:0000256" key="4">
    <source>
        <dbReference type="ARBA" id="ARBA00023065"/>
    </source>
</evidence>
<dbReference type="Pfam" id="PF02823">
    <property type="entry name" value="ATP-synt_DE_N"/>
    <property type="match status" value="1"/>
</dbReference>
<comment type="function">
    <text evidence="8">Produces ATP from ADP in the presence of a proton gradient across the membrane.</text>
</comment>
<evidence type="ECO:0000313" key="12">
    <source>
        <dbReference type="EMBL" id="HIT17140.1"/>
    </source>
</evidence>
<dbReference type="SUPFAM" id="SSF46604">
    <property type="entry name" value="Epsilon subunit of F1F0-ATP synthase C-terminal domain"/>
    <property type="match status" value="1"/>
</dbReference>
<keyword evidence="6 8" id="KW-0139">CF(1)</keyword>
<dbReference type="AlphaFoldDB" id="A0A9D1KAE5"/>
<keyword evidence="4 8" id="KW-0406">Ion transport</keyword>
<dbReference type="Pfam" id="PF00401">
    <property type="entry name" value="ATP-synt_DE"/>
    <property type="match status" value="1"/>
</dbReference>
<evidence type="ECO:0000256" key="8">
    <source>
        <dbReference type="HAMAP-Rule" id="MF_00530"/>
    </source>
</evidence>
<dbReference type="PANTHER" id="PTHR13822:SF10">
    <property type="entry name" value="ATP SYNTHASE EPSILON CHAIN, CHLOROPLASTIC"/>
    <property type="match status" value="1"/>
</dbReference>
<keyword evidence="7 8" id="KW-0066">ATP synthesis</keyword>
<protein>
    <recommendedName>
        <fullName evidence="8">ATP synthase epsilon chain</fullName>
    </recommendedName>
    <alternativeName>
        <fullName evidence="8">ATP synthase F1 sector epsilon subunit</fullName>
    </alternativeName>
    <alternativeName>
        <fullName evidence="8">F-ATPase epsilon subunit</fullName>
    </alternativeName>
</protein>
<evidence type="ECO:0000256" key="3">
    <source>
        <dbReference type="ARBA" id="ARBA00022448"/>
    </source>
</evidence>
<dbReference type="GO" id="GO:0005886">
    <property type="term" value="C:plasma membrane"/>
    <property type="evidence" value="ECO:0007669"/>
    <property type="project" value="UniProtKB-SubCell"/>
</dbReference>
<dbReference type="InterPro" id="IPR020547">
    <property type="entry name" value="ATP_synth_F1_esu_C"/>
</dbReference>
<dbReference type="NCBIfam" id="TIGR01216">
    <property type="entry name" value="ATP_synt_epsi"/>
    <property type="match status" value="1"/>
</dbReference>
<keyword evidence="3 8" id="KW-0813">Transport</keyword>
<dbReference type="PANTHER" id="PTHR13822">
    <property type="entry name" value="ATP SYNTHASE DELTA/EPSILON CHAIN"/>
    <property type="match status" value="1"/>
</dbReference>
<evidence type="ECO:0000256" key="6">
    <source>
        <dbReference type="ARBA" id="ARBA00023196"/>
    </source>
</evidence>
<accession>A0A9D1KAE5</accession>
<dbReference type="InterPro" id="IPR036794">
    <property type="entry name" value="ATP_F1_dsu/esu_C_sf"/>
</dbReference>
<feature type="domain" description="ATP synthase epsilon subunit C-terminal" evidence="10">
    <location>
        <begin position="84"/>
        <end position="123"/>
    </location>
</feature>
<dbReference type="Gene3D" id="1.20.5.440">
    <property type="entry name" value="ATP synthase delta/epsilon subunit, C-terminal domain"/>
    <property type="match status" value="1"/>
</dbReference>
<evidence type="ECO:0000259" key="10">
    <source>
        <dbReference type="Pfam" id="PF00401"/>
    </source>
</evidence>
<reference evidence="12" key="1">
    <citation type="submission" date="2020-10" db="EMBL/GenBank/DDBJ databases">
        <authorList>
            <person name="Gilroy R."/>
        </authorList>
    </citation>
    <scope>NUCLEOTIDE SEQUENCE</scope>
    <source>
        <strain evidence="12">14508</strain>
    </source>
</reference>
<dbReference type="SUPFAM" id="SSF51344">
    <property type="entry name" value="Epsilon subunit of F1F0-ATP synthase N-terminal domain"/>
    <property type="match status" value="1"/>
</dbReference>
<dbReference type="InterPro" id="IPR020546">
    <property type="entry name" value="ATP_synth_F1_dsu/esu_N"/>
</dbReference>
<name>A0A9D1KAE5_9FIRM</name>
<comment type="subcellular location">
    <subcellularLocation>
        <location evidence="1 8">Cell membrane</location>
        <topology evidence="1 8">Peripheral membrane protein</topology>
    </subcellularLocation>
</comment>